<reference evidence="10 11" key="1">
    <citation type="submission" date="2019-02" db="EMBL/GenBank/DDBJ databases">
        <title>Deep-cultivation of Planctomycetes and their phenomic and genomic characterization uncovers novel biology.</title>
        <authorList>
            <person name="Wiegand S."/>
            <person name="Jogler M."/>
            <person name="Boedeker C."/>
            <person name="Pinto D."/>
            <person name="Vollmers J."/>
            <person name="Rivas-Marin E."/>
            <person name="Kohn T."/>
            <person name="Peeters S.H."/>
            <person name="Heuer A."/>
            <person name="Rast P."/>
            <person name="Oberbeckmann S."/>
            <person name="Bunk B."/>
            <person name="Jeske O."/>
            <person name="Meyerdierks A."/>
            <person name="Storesund J.E."/>
            <person name="Kallscheuer N."/>
            <person name="Luecker S."/>
            <person name="Lage O.M."/>
            <person name="Pohl T."/>
            <person name="Merkel B.J."/>
            <person name="Hornburger P."/>
            <person name="Mueller R.-W."/>
            <person name="Bruemmer F."/>
            <person name="Labrenz M."/>
            <person name="Spormann A.M."/>
            <person name="Op den Camp H."/>
            <person name="Overmann J."/>
            <person name="Amann R."/>
            <person name="Jetten M.S.M."/>
            <person name="Mascher T."/>
            <person name="Medema M.H."/>
            <person name="Devos D.P."/>
            <person name="Kaster A.-K."/>
            <person name="Ovreas L."/>
            <person name="Rohde M."/>
            <person name="Galperin M.Y."/>
            <person name="Jogler C."/>
        </authorList>
    </citation>
    <scope>NUCLEOTIDE SEQUENCE [LARGE SCALE GENOMIC DNA]</scope>
    <source>
        <strain evidence="10 11">Pla133</strain>
    </source>
</reference>
<feature type="domain" description="ABC3 transporter permease C-terminal" evidence="8">
    <location>
        <begin position="662"/>
        <end position="776"/>
    </location>
</feature>
<evidence type="ECO:0000256" key="3">
    <source>
        <dbReference type="ARBA" id="ARBA00022475"/>
    </source>
</evidence>
<evidence type="ECO:0000256" key="7">
    <source>
        <dbReference type="SAM" id="Phobius"/>
    </source>
</evidence>
<organism evidence="10 11">
    <name type="scientific">Engelhardtia mirabilis</name>
    <dbReference type="NCBI Taxonomy" id="2528011"/>
    <lineage>
        <taxon>Bacteria</taxon>
        <taxon>Pseudomonadati</taxon>
        <taxon>Planctomycetota</taxon>
        <taxon>Planctomycetia</taxon>
        <taxon>Planctomycetia incertae sedis</taxon>
        <taxon>Engelhardtia</taxon>
    </lineage>
</organism>
<comment type="subcellular location">
    <subcellularLocation>
        <location evidence="1">Cell membrane</location>
        <topology evidence="1">Multi-pass membrane protein</topology>
    </subcellularLocation>
</comment>
<dbReference type="KEGG" id="pbap:Pla133_50190"/>
<dbReference type="AlphaFoldDB" id="A0A518BSE9"/>
<dbReference type="InterPro" id="IPR025857">
    <property type="entry name" value="MacB_PCD"/>
</dbReference>
<dbReference type="PANTHER" id="PTHR30489">
    <property type="entry name" value="LIPOPROTEIN-RELEASING SYSTEM TRANSMEMBRANE PROTEIN LOLE"/>
    <property type="match status" value="1"/>
</dbReference>
<evidence type="ECO:0000256" key="2">
    <source>
        <dbReference type="ARBA" id="ARBA00005236"/>
    </source>
</evidence>
<feature type="transmembrane region" description="Helical" evidence="7">
    <location>
        <begin position="754"/>
        <end position="772"/>
    </location>
</feature>
<protein>
    <submittedName>
        <fullName evidence="10">FtsX-like permease family protein</fullName>
    </submittedName>
</protein>
<sequence>MRALHRKVLNDALRLRGQLVAIVLVVACGVAINVGMRSTMNSLLEARASYYAHTRFGDVFATLVRAPERVARQLAEIEGVVVVETRVVAAATLDVEGADEVISARLVSLPDRGRPAVNDIALSAGRLPEPESADEAVVSEAFAEAHGLHPGDSLTALMDGQLQRLRLVGVANAPEYTYALGPGSLFPDDRRFGVLFLRRAPLAAAFDLEGAFSDVSLRLAPDARVPMVLSRVDELLEPYGGIGAVAREDQVSAFFLANELIQLQTFSRALPILFLAVSAMLLNVVLGRLVATQRPEIAALKALGYRDREVGWHYAELAGLVIFGGTLCGVLVGAQIGGWMTNMYGDYYRLPTLSFQLGAREVLEGTVAALIAAGVGTFGSVRRVVRLPPAEALRPPAPPVYRATLLERLGLDRAVPTAARMVLRELERRPGRALLSAAGIAAATALAIANSFTLDSINFMLNVEYGLSKRDDVQVALAEPRDLGVLSSLLDLPGVRRAEPLRTAPVRFIAGTRRKTTAITAWRPDSELVALLDRDLAPLELAPGGLILSRKLGELLGVGAGDRVEVEVLEGRRRRLELPVARLAETFVGIGAYAPLHDLCRWLGETESANGALLSVDGAQIDALHAAIENTPLITGLVERDAVLANVRTMLDENLGTMLTITIGFSLAMAFGVLYNAARITLAERSRDLASLRVLGFRRREVAAILVGELAVLLVLGVVMGLFAGRGLAGLLVRTPGFDTEQFRMPLVIDQGTYALSAGVVLAAGVACAWSARRRLDRVDLVDVLKARD</sequence>
<gene>
    <name evidence="10" type="ORF">Pla133_50190</name>
</gene>
<evidence type="ECO:0000256" key="1">
    <source>
        <dbReference type="ARBA" id="ARBA00004651"/>
    </source>
</evidence>
<evidence type="ECO:0000259" key="9">
    <source>
        <dbReference type="Pfam" id="PF12704"/>
    </source>
</evidence>
<dbReference type="Pfam" id="PF02687">
    <property type="entry name" value="FtsX"/>
    <property type="match status" value="2"/>
</dbReference>
<evidence type="ECO:0000256" key="6">
    <source>
        <dbReference type="ARBA" id="ARBA00023136"/>
    </source>
</evidence>
<keyword evidence="4 7" id="KW-0812">Transmembrane</keyword>
<feature type="domain" description="MacB-like periplasmic core" evidence="9">
    <location>
        <begin position="22"/>
        <end position="233"/>
    </location>
</feature>
<evidence type="ECO:0000256" key="4">
    <source>
        <dbReference type="ARBA" id="ARBA00022692"/>
    </source>
</evidence>
<dbReference type="InterPro" id="IPR051447">
    <property type="entry name" value="Lipoprotein-release_system"/>
</dbReference>
<dbReference type="GO" id="GO:0044874">
    <property type="term" value="P:lipoprotein localization to outer membrane"/>
    <property type="evidence" value="ECO:0007669"/>
    <property type="project" value="TreeGrafter"/>
</dbReference>
<accession>A0A518BSE9</accession>
<feature type="transmembrane region" description="Helical" evidence="7">
    <location>
        <begin position="269"/>
        <end position="291"/>
    </location>
</feature>
<evidence type="ECO:0000313" key="10">
    <source>
        <dbReference type="EMBL" id="QDU69896.1"/>
    </source>
</evidence>
<keyword evidence="5 7" id="KW-1133">Transmembrane helix</keyword>
<evidence type="ECO:0000259" key="8">
    <source>
        <dbReference type="Pfam" id="PF02687"/>
    </source>
</evidence>
<proteinExistence type="inferred from homology"/>
<comment type="similarity">
    <text evidence="2">Belongs to the ABC-4 integral membrane protein family. LolC/E subfamily.</text>
</comment>
<dbReference type="RefSeq" id="WP_145070230.1">
    <property type="nucleotide sequence ID" value="NZ_CP036287.1"/>
</dbReference>
<keyword evidence="6 7" id="KW-0472">Membrane</keyword>
<dbReference type="PROSITE" id="PS51257">
    <property type="entry name" value="PROKAR_LIPOPROTEIN"/>
    <property type="match status" value="1"/>
</dbReference>
<evidence type="ECO:0000313" key="11">
    <source>
        <dbReference type="Proteomes" id="UP000316921"/>
    </source>
</evidence>
<dbReference type="InterPro" id="IPR003838">
    <property type="entry name" value="ABC3_permease_C"/>
</dbReference>
<evidence type="ECO:0000256" key="5">
    <source>
        <dbReference type="ARBA" id="ARBA00022989"/>
    </source>
</evidence>
<dbReference type="Pfam" id="PF12704">
    <property type="entry name" value="MacB_PCD"/>
    <property type="match status" value="1"/>
</dbReference>
<keyword evidence="3" id="KW-1003">Cell membrane</keyword>
<dbReference type="PANTHER" id="PTHR30489:SF0">
    <property type="entry name" value="LIPOPROTEIN-RELEASING SYSTEM TRANSMEMBRANE PROTEIN LOLE"/>
    <property type="match status" value="1"/>
</dbReference>
<keyword evidence="11" id="KW-1185">Reference proteome</keyword>
<feature type="transmembrane region" description="Helical" evidence="7">
    <location>
        <begin position="655"/>
        <end position="677"/>
    </location>
</feature>
<feature type="transmembrane region" description="Helical" evidence="7">
    <location>
        <begin position="311"/>
        <end position="334"/>
    </location>
</feature>
<name>A0A518BSE9_9BACT</name>
<dbReference type="GO" id="GO:0098797">
    <property type="term" value="C:plasma membrane protein complex"/>
    <property type="evidence" value="ECO:0007669"/>
    <property type="project" value="TreeGrafter"/>
</dbReference>
<dbReference type="EMBL" id="CP036287">
    <property type="protein sequence ID" value="QDU69896.1"/>
    <property type="molecule type" value="Genomic_DNA"/>
</dbReference>
<feature type="domain" description="ABC3 transporter permease C-terminal" evidence="8">
    <location>
        <begin position="270"/>
        <end position="389"/>
    </location>
</feature>
<feature type="transmembrane region" description="Helical" evidence="7">
    <location>
        <begin position="702"/>
        <end position="724"/>
    </location>
</feature>
<feature type="transmembrane region" description="Helical" evidence="7">
    <location>
        <begin position="15"/>
        <end position="34"/>
    </location>
</feature>
<dbReference type="Proteomes" id="UP000316921">
    <property type="component" value="Chromosome"/>
</dbReference>